<organism evidence="11 12">
    <name type="scientific">Rhodopseudomonas palustris (strain HaA2)</name>
    <dbReference type="NCBI Taxonomy" id="316058"/>
    <lineage>
        <taxon>Bacteria</taxon>
        <taxon>Pseudomonadati</taxon>
        <taxon>Pseudomonadota</taxon>
        <taxon>Alphaproteobacteria</taxon>
        <taxon>Hyphomicrobiales</taxon>
        <taxon>Nitrobacteraceae</taxon>
        <taxon>Rhodopseudomonas</taxon>
    </lineage>
</organism>
<feature type="transmembrane region" description="Helical" evidence="6">
    <location>
        <begin position="33"/>
        <end position="55"/>
    </location>
</feature>
<dbReference type="PROSITE" id="PS50111">
    <property type="entry name" value="CHEMOTAXIS_TRANSDUC_2"/>
    <property type="match status" value="1"/>
</dbReference>
<keyword evidence="12" id="KW-1185">Reference proteome</keyword>
<dbReference type="CDD" id="cd06225">
    <property type="entry name" value="HAMP"/>
    <property type="match status" value="1"/>
</dbReference>
<dbReference type="Pfam" id="PF00015">
    <property type="entry name" value="MCPsignal"/>
    <property type="match status" value="1"/>
</dbReference>
<evidence type="ECO:0000256" key="5">
    <source>
        <dbReference type="PROSITE-ProRule" id="PRU00284"/>
    </source>
</evidence>
<dbReference type="Gene3D" id="6.10.340.10">
    <property type="match status" value="1"/>
</dbReference>
<feature type="domain" description="HAMP" evidence="9">
    <location>
        <begin position="338"/>
        <end position="391"/>
    </location>
</feature>
<keyword evidence="6" id="KW-0472">Membrane</keyword>
<dbReference type="InterPro" id="IPR032255">
    <property type="entry name" value="HBM"/>
</dbReference>
<evidence type="ECO:0000313" key="12">
    <source>
        <dbReference type="Proteomes" id="UP000008809"/>
    </source>
</evidence>
<dbReference type="GO" id="GO:0004888">
    <property type="term" value="F:transmembrane signaling receptor activity"/>
    <property type="evidence" value="ECO:0007669"/>
    <property type="project" value="InterPro"/>
</dbReference>
<dbReference type="InterPro" id="IPR004090">
    <property type="entry name" value="Chemotax_Me-accpt_rcpt"/>
</dbReference>
<dbReference type="Gene3D" id="1.10.287.950">
    <property type="entry name" value="Methyl-accepting chemotaxis protein"/>
    <property type="match status" value="1"/>
</dbReference>
<gene>
    <name evidence="11" type="ordered locus">RPB_0914</name>
</gene>
<evidence type="ECO:0000259" key="9">
    <source>
        <dbReference type="PROSITE" id="PS50885"/>
    </source>
</evidence>
<dbReference type="STRING" id="316058.RPB_0914"/>
<dbReference type="EMBL" id="CP000250">
    <property type="protein sequence ID" value="ABD05625.1"/>
    <property type="molecule type" value="Genomic_DNA"/>
</dbReference>
<evidence type="ECO:0000256" key="4">
    <source>
        <dbReference type="ARBA" id="ARBA00029447"/>
    </source>
</evidence>
<feature type="transmembrane region" description="Helical" evidence="6">
    <location>
        <begin position="317"/>
        <end position="337"/>
    </location>
</feature>
<dbReference type="KEGG" id="rpb:RPB_0914"/>
<evidence type="ECO:0000256" key="1">
    <source>
        <dbReference type="ARBA" id="ARBA00004429"/>
    </source>
</evidence>
<evidence type="ECO:0000259" key="10">
    <source>
        <dbReference type="PROSITE" id="PS51753"/>
    </source>
</evidence>
<dbReference type="eggNOG" id="COG0840">
    <property type="taxonomic scope" value="Bacteria"/>
</dbReference>
<dbReference type="Proteomes" id="UP000008809">
    <property type="component" value="Chromosome"/>
</dbReference>
<name>Q2J1N5_RHOP2</name>
<sequence length="689" mass="72112">MVLRDRCNHVNKSDVLGSRQRGVLPALRFRGKVTLGFAVALGLSAISMGLAVVAFERVSDVVAGYREGVDESDAARNIDQALTVFQARARYYVLTGKDDDAKAALAAQAALSAAIDRSMQTAKTPEQRERVTKLAAEFDGFAKRFAEIQALKTESAMLVQDRLVRGGNSLRYKIDDLANSAGGNDLRAVEAGAKQVSIQFVAAATMVTTFISSWDRNVSNSAIARLKFIDNSLNAIAPETPDVAARLKDISAGLADYIAALVKVVADSRAVESRVAQMTQMAEVVIRDSQTMKAELVADQRRLAQASDATIAATKTMVVTLGAGSFLLGVILAFVLGRSISRPMQAMCGAMRKLADGEFDVVLPGLGRRDEIGDMAAAVEAFKVQAARKAEQDAVAREAEASAGREARRAELIRFAGEFETAVGAIVANVADAAGQLEQAADTLTRTAETTQSLSGAVAGTSRQASTDVQSVATATEQLSVSVGEIGRQVGQSSQIAESAVEQAQETDGRIGQLTLAAQQIGAVIQLITAIAEQTNLLALNATIEAARAGDAGRGFAVVAAEVKSLASQTAKATDDISAQVADMQQATRDSVGAIKKIGETISRISTISASIAGAVAEQDAATREIARSVQSVALGTQQVAGNIDEVNRGASETGAASAQVLHSARGLSSESARLRAELDRFMANIRAA</sequence>
<protein>
    <submittedName>
        <fullName evidence="11">Methyl-accepting chemotaxis sensory transducer</fullName>
    </submittedName>
</protein>
<evidence type="ECO:0000256" key="6">
    <source>
        <dbReference type="SAM" id="Phobius"/>
    </source>
</evidence>
<evidence type="ECO:0000256" key="3">
    <source>
        <dbReference type="ARBA" id="ARBA00023224"/>
    </source>
</evidence>
<reference evidence="11 12" key="1">
    <citation type="submission" date="2006-01" db="EMBL/GenBank/DDBJ databases">
        <title>Complete sequence of Rhodopseudomonas palustris HaA2.</title>
        <authorList>
            <consortium name="US DOE Joint Genome Institute"/>
            <person name="Copeland A."/>
            <person name="Lucas S."/>
            <person name="Lapidus A."/>
            <person name="Barry K."/>
            <person name="Detter J.C."/>
            <person name="Glavina T."/>
            <person name="Hammon N."/>
            <person name="Israni S."/>
            <person name="Pitluck S."/>
            <person name="Chain P."/>
            <person name="Malfatti S."/>
            <person name="Shin M."/>
            <person name="Vergez L."/>
            <person name="Schmutz J."/>
            <person name="Larimer F."/>
            <person name="Land M."/>
            <person name="Hauser L."/>
            <person name="Pelletier D.A."/>
            <person name="Kyrpides N."/>
            <person name="Anderson I."/>
            <person name="Oda Y."/>
            <person name="Harwood C.S."/>
            <person name="Richardson P."/>
        </authorList>
    </citation>
    <scope>NUCLEOTIDE SEQUENCE [LARGE SCALE GENOMIC DNA]</scope>
    <source>
        <strain evidence="11 12">HaA2</strain>
    </source>
</reference>
<keyword evidence="3 5" id="KW-0807">Transducer</keyword>
<dbReference type="SMART" id="SM01358">
    <property type="entry name" value="HBM"/>
    <property type="match status" value="1"/>
</dbReference>
<keyword evidence="2" id="KW-1003">Cell membrane</keyword>
<dbReference type="PANTHER" id="PTHR32089">
    <property type="entry name" value="METHYL-ACCEPTING CHEMOTAXIS PROTEIN MCPB"/>
    <property type="match status" value="1"/>
</dbReference>
<dbReference type="InterPro" id="IPR004089">
    <property type="entry name" value="MCPsignal_dom"/>
</dbReference>
<feature type="domain" description="Methyl-accepting transducer" evidence="7">
    <location>
        <begin position="415"/>
        <end position="655"/>
    </location>
</feature>
<comment type="similarity">
    <text evidence="4">Belongs to the methyl-accepting chemotaxis (MCP) protein family.</text>
</comment>
<evidence type="ECO:0000259" key="8">
    <source>
        <dbReference type="PROSITE" id="PS50192"/>
    </source>
</evidence>
<dbReference type="PROSITE" id="PS50885">
    <property type="entry name" value="HAMP"/>
    <property type="match status" value="1"/>
</dbReference>
<keyword evidence="6" id="KW-0812">Transmembrane</keyword>
<dbReference type="PROSITE" id="PS50192">
    <property type="entry name" value="T_SNARE"/>
    <property type="match status" value="1"/>
</dbReference>
<dbReference type="SUPFAM" id="SSF58104">
    <property type="entry name" value="Methyl-accepting chemotaxis protein (MCP) signaling domain"/>
    <property type="match status" value="1"/>
</dbReference>
<evidence type="ECO:0000259" key="7">
    <source>
        <dbReference type="PROSITE" id="PS50111"/>
    </source>
</evidence>
<dbReference type="GO" id="GO:0006935">
    <property type="term" value="P:chemotaxis"/>
    <property type="evidence" value="ECO:0007669"/>
    <property type="project" value="InterPro"/>
</dbReference>
<dbReference type="SMART" id="SM00304">
    <property type="entry name" value="HAMP"/>
    <property type="match status" value="1"/>
</dbReference>
<dbReference type="PRINTS" id="PR00260">
    <property type="entry name" value="CHEMTRNSDUCR"/>
</dbReference>
<dbReference type="InterPro" id="IPR000727">
    <property type="entry name" value="T_SNARE_dom"/>
</dbReference>
<dbReference type="GO" id="GO:0005886">
    <property type="term" value="C:plasma membrane"/>
    <property type="evidence" value="ECO:0007669"/>
    <property type="project" value="UniProtKB-SubCell"/>
</dbReference>
<keyword evidence="2" id="KW-0997">Cell inner membrane</keyword>
<dbReference type="Pfam" id="PF00672">
    <property type="entry name" value="HAMP"/>
    <property type="match status" value="1"/>
</dbReference>
<comment type="subcellular location">
    <subcellularLocation>
        <location evidence="1">Cell inner membrane</location>
        <topology evidence="1">Multi-pass membrane protein</topology>
    </subcellularLocation>
</comment>
<dbReference type="AlphaFoldDB" id="Q2J1N5"/>
<accession>Q2J1N5</accession>
<evidence type="ECO:0000256" key="2">
    <source>
        <dbReference type="ARBA" id="ARBA00022519"/>
    </source>
</evidence>
<proteinExistence type="inferred from homology"/>
<dbReference type="InterPro" id="IPR003660">
    <property type="entry name" value="HAMP_dom"/>
</dbReference>
<keyword evidence="6" id="KW-1133">Transmembrane helix</keyword>
<dbReference type="GO" id="GO:0007165">
    <property type="term" value="P:signal transduction"/>
    <property type="evidence" value="ECO:0007669"/>
    <property type="project" value="UniProtKB-KW"/>
</dbReference>
<feature type="domain" description="HBM" evidence="10">
    <location>
        <begin position="67"/>
        <end position="304"/>
    </location>
</feature>
<dbReference type="RefSeq" id="WP_011439814.1">
    <property type="nucleotide sequence ID" value="NC_007778.1"/>
</dbReference>
<dbReference type="OrthoDB" id="3378718at2"/>
<dbReference type="PROSITE" id="PS51753">
    <property type="entry name" value="HBM"/>
    <property type="match status" value="1"/>
</dbReference>
<dbReference type="SMART" id="SM00283">
    <property type="entry name" value="MA"/>
    <property type="match status" value="1"/>
</dbReference>
<evidence type="ECO:0000313" key="11">
    <source>
        <dbReference type="EMBL" id="ABD05625.1"/>
    </source>
</evidence>
<dbReference type="HOGENOM" id="CLU_000445_107_27_5"/>
<feature type="domain" description="T-SNARE coiled-coil homology" evidence="8">
    <location>
        <begin position="585"/>
        <end position="647"/>
    </location>
</feature>
<dbReference type="PANTHER" id="PTHR32089:SF112">
    <property type="entry name" value="LYSOZYME-LIKE PROTEIN-RELATED"/>
    <property type="match status" value="1"/>
</dbReference>
<dbReference type="eggNOG" id="COG2770">
    <property type="taxonomic scope" value="Bacteria"/>
</dbReference>